<sequence length="55" mass="6470">MYKLTTYKDEKLLPNKRSSSYSLSNYKVYGLPSRYSFRPLRSGPDYISSSKSFYV</sequence>
<gene>
    <name evidence="1" type="ORF">BN990_04233</name>
</gene>
<protein>
    <submittedName>
        <fullName evidence="1">Uncharacterized protein</fullName>
    </submittedName>
</protein>
<organism evidence="1 2">
    <name type="scientific">Virgibacillus massiliensis</name>
    <dbReference type="NCBI Taxonomy" id="1462526"/>
    <lineage>
        <taxon>Bacteria</taxon>
        <taxon>Bacillati</taxon>
        <taxon>Bacillota</taxon>
        <taxon>Bacilli</taxon>
        <taxon>Bacillales</taxon>
        <taxon>Bacillaceae</taxon>
        <taxon>Virgibacillus</taxon>
    </lineage>
</organism>
<keyword evidence="2" id="KW-1185">Reference proteome</keyword>
<evidence type="ECO:0000313" key="2">
    <source>
        <dbReference type="Proteomes" id="UP000028875"/>
    </source>
</evidence>
<reference evidence="2" key="2">
    <citation type="submission" date="2014-05" db="EMBL/GenBank/DDBJ databases">
        <title>Draft genome sequence of Virgibacillus massiliensis Vm-5.</title>
        <authorList>
            <person name="Khelaifia S."/>
            <person name="Croce O."/>
            <person name="Lagier J.C."/>
            <person name="Raoult D."/>
        </authorList>
    </citation>
    <scope>NUCLEOTIDE SEQUENCE [LARGE SCALE GENOMIC DNA]</scope>
    <source>
        <strain evidence="2">Vm-5</strain>
    </source>
</reference>
<dbReference type="AlphaFoldDB" id="A0A024QH74"/>
<comment type="caution">
    <text evidence="1">The sequence shown here is derived from an EMBL/GenBank/DDBJ whole genome shotgun (WGS) entry which is preliminary data.</text>
</comment>
<proteinExistence type="predicted"/>
<dbReference type="STRING" id="1462526.BN990_04233"/>
<name>A0A024QH74_9BACI</name>
<dbReference type="EMBL" id="CCDP010000003">
    <property type="protein sequence ID" value="CDQ41854.1"/>
    <property type="molecule type" value="Genomic_DNA"/>
</dbReference>
<evidence type="ECO:0000313" key="1">
    <source>
        <dbReference type="EMBL" id="CDQ41854.1"/>
    </source>
</evidence>
<dbReference type="Proteomes" id="UP000028875">
    <property type="component" value="Unassembled WGS sequence"/>
</dbReference>
<reference evidence="1 2" key="1">
    <citation type="submission" date="2014-03" db="EMBL/GenBank/DDBJ databases">
        <authorList>
            <person name="Urmite Genomes U."/>
        </authorList>
    </citation>
    <scope>NUCLEOTIDE SEQUENCE [LARGE SCALE GENOMIC DNA]</scope>
    <source>
        <strain evidence="1 2">Vm-5</strain>
    </source>
</reference>
<accession>A0A024QH74</accession>